<protein>
    <submittedName>
        <fullName evidence="9">Src domain protein 3</fullName>
    </submittedName>
</protein>
<dbReference type="InterPro" id="IPR027267">
    <property type="entry name" value="AH/BAR_dom_sf"/>
</dbReference>
<evidence type="ECO:0000256" key="1">
    <source>
        <dbReference type="ARBA" id="ARBA00004170"/>
    </source>
</evidence>
<evidence type="ECO:0000256" key="2">
    <source>
        <dbReference type="ARBA" id="ARBA00022443"/>
    </source>
</evidence>
<dbReference type="InterPro" id="IPR036028">
    <property type="entry name" value="SH3-like_dom_sf"/>
</dbReference>
<feature type="domain" description="SH3" evidence="8">
    <location>
        <begin position="359"/>
        <end position="418"/>
    </location>
</feature>
<organism evidence="9 10">
    <name type="scientific">Musa troglodytarum</name>
    <name type="common">fe'i banana</name>
    <dbReference type="NCBI Taxonomy" id="320322"/>
    <lineage>
        <taxon>Eukaryota</taxon>
        <taxon>Viridiplantae</taxon>
        <taxon>Streptophyta</taxon>
        <taxon>Embryophyta</taxon>
        <taxon>Tracheophyta</taxon>
        <taxon>Spermatophyta</taxon>
        <taxon>Magnoliopsida</taxon>
        <taxon>Liliopsida</taxon>
        <taxon>Zingiberales</taxon>
        <taxon>Musaceae</taxon>
        <taxon>Musa</taxon>
    </lineage>
</organism>
<dbReference type="OrthoDB" id="19092at2759"/>
<dbReference type="Pfam" id="PF14604">
    <property type="entry name" value="SH3_9"/>
    <property type="match status" value="1"/>
</dbReference>
<evidence type="ECO:0000256" key="4">
    <source>
        <dbReference type="ARBA" id="ARBA00023136"/>
    </source>
</evidence>
<dbReference type="Gene3D" id="2.30.30.40">
    <property type="entry name" value="SH3 Domains"/>
    <property type="match status" value="1"/>
</dbReference>
<evidence type="ECO:0000313" key="9">
    <source>
        <dbReference type="EMBL" id="URD84221.1"/>
    </source>
</evidence>
<dbReference type="SUPFAM" id="SSF50044">
    <property type="entry name" value="SH3-domain"/>
    <property type="match status" value="1"/>
</dbReference>
<evidence type="ECO:0000259" key="8">
    <source>
        <dbReference type="PROSITE" id="PS50002"/>
    </source>
</evidence>
<dbReference type="InterPro" id="IPR001452">
    <property type="entry name" value="SH3_domain"/>
</dbReference>
<dbReference type="EMBL" id="CP097503">
    <property type="protein sequence ID" value="URD84221.1"/>
    <property type="molecule type" value="Genomic_DNA"/>
</dbReference>
<keyword evidence="7" id="KW-0812">Transmembrane</keyword>
<accession>A0A9E7EW48</accession>
<dbReference type="PANTHER" id="PTHR14167">
    <property type="entry name" value="SH3 DOMAIN-CONTAINING"/>
    <property type="match status" value="1"/>
</dbReference>
<dbReference type="PRINTS" id="PR00499">
    <property type="entry name" value="P67PHOX"/>
</dbReference>
<feature type="transmembrane region" description="Helical" evidence="7">
    <location>
        <begin position="61"/>
        <end position="83"/>
    </location>
</feature>
<sequence length="428" mass="48294">MDAIRKQATKLREQVARQQQVFLTLRLPIPLPLHRFLVLVNRRMSRSFCSLTSRRLISRPVVLFLVPLFLAVLKQFGGGGYGISDNVITDEAELQQYRRIEQLYISTRSSKHFQRDIVRGVEGFIVTGSKQVEIGTKLSDDSRKYGVENSCTSDHTLSKAALIFSQARSHMEKERENLLKSLSTLVVEPLRAMVVGAQLEDARHLAQRYEKMRQEAEVQTIEVSKCQIKLREAPGYGDNSLKLEAAETKLQELKSNMTVLGKEAIAAMAAVEAQQQRLTLQRLIAMIESERSYHLKSLQMLDQLAGEASVTHKFMVSKRQRIETSASSVLDEPVPPRQSYEEAEGVYPSHTYDGLTDSMGYFLGEVVHSYQAESDAELDLSVGDFVVVRKVSNNGWAEGECKGKAGWFPYGYVERRDRVLASKIAEVF</sequence>
<name>A0A9E7EW48_9LILI</name>
<dbReference type="PANTHER" id="PTHR14167:SF81">
    <property type="entry name" value="ENDOPHILIN-A"/>
    <property type="match status" value="1"/>
</dbReference>
<evidence type="ECO:0000256" key="3">
    <source>
        <dbReference type="ARBA" id="ARBA00023054"/>
    </source>
</evidence>
<keyword evidence="2 5" id="KW-0728">SH3 domain</keyword>
<dbReference type="Proteomes" id="UP001055439">
    <property type="component" value="Chromosome 10"/>
</dbReference>
<dbReference type="PROSITE" id="PS50002">
    <property type="entry name" value="SH3"/>
    <property type="match status" value="1"/>
</dbReference>
<comment type="subcellular location">
    <subcellularLocation>
        <location evidence="1">Membrane</location>
        <topology evidence="1">Peripheral membrane protein</topology>
    </subcellularLocation>
</comment>
<dbReference type="SUPFAM" id="SSF103657">
    <property type="entry name" value="BAR/IMD domain-like"/>
    <property type="match status" value="1"/>
</dbReference>
<proteinExistence type="predicted"/>
<dbReference type="AlphaFoldDB" id="A0A9E7EW48"/>
<reference evidence="9" key="1">
    <citation type="submission" date="2022-05" db="EMBL/GenBank/DDBJ databases">
        <title>The Musa troglodytarum L. genome provides insights into the mechanism of non-climacteric behaviour and enrichment of carotenoids.</title>
        <authorList>
            <person name="Wang J."/>
        </authorList>
    </citation>
    <scope>NUCLEOTIDE SEQUENCE</scope>
    <source>
        <tissue evidence="9">Leaf</tissue>
    </source>
</reference>
<keyword evidence="4 7" id="KW-0472">Membrane</keyword>
<keyword evidence="10" id="KW-1185">Reference proteome</keyword>
<evidence type="ECO:0000256" key="5">
    <source>
        <dbReference type="PROSITE-ProRule" id="PRU00192"/>
    </source>
</evidence>
<dbReference type="InterPro" id="IPR050384">
    <property type="entry name" value="Endophilin_SH3RF"/>
</dbReference>
<dbReference type="SMART" id="SM00326">
    <property type="entry name" value="SH3"/>
    <property type="match status" value="1"/>
</dbReference>
<feature type="coiled-coil region" evidence="6">
    <location>
        <begin position="199"/>
        <end position="263"/>
    </location>
</feature>
<evidence type="ECO:0000256" key="7">
    <source>
        <dbReference type="SAM" id="Phobius"/>
    </source>
</evidence>
<evidence type="ECO:0000313" key="10">
    <source>
        <dbReference type="Proteomes" id="UP001055439"/>
    </source>
</evidence>
<dbReference type="Gene3D" id="1.20.1270.60">
    <property type="entry name" value="Arfaptin homology (AH) domain/BAR domain"/>
    <property type="match status" value="1"/>
</dbReference>
<evidence type="ECO:0000256" key="6">
    <source>
        <dbReference type="SAM" id="Coils"/>
    </source>
</evidence>
<keyword evidence="7" id="KW-1133">Transmembrane helix</keyword>
<gene>
    <name evidence="9" type="ORF">MUK42_02128</name>
</gene>
<keyword evidence="3 6" id="KW-0175">Coiled coil</keyword>